<feature type="signal peptide" evidence="10">
    <location>
        <begin position="1"/>
        <end position="22"/>
    </location>
</feature>
<keyword evidence="10" id="KW-0732">Signal</keyword>
<keyword evidence="7 9" id="KW-0186">Copper</keyword>
<keyword evidence="5" id="KW-0574">Periplasm</keyword>
<evidence type="ECO:0000313" key="13">
    <source>
        <dbReference type="Proteomes" id="UP000509367"/>
    </source>
</evidence>
<evidence type="ECO:0000256" key="3">
    <source>
        <dbReference type="ARBA" id="ARBA00022448"/>
    </source>
</evidence>
<dbReference type="InterPro" id="IPR000923">
    <property type="entry name" value="BlueCu_1"/>
</dbReference>
<evidence type="ECO:0000256" key="7">
    <source>
        <dbReference type="ARBA" id="ARBA00023008"/>
    </source>
</evidence>
<dbReference type="InterPro" id="IPR008972">
    <property type="entry name" value="Cupredoxin"/>
</dbReference>
<dbReference type="AlphaFoldDB" id="A0A6N1VI24"/>
<dbReference type="Pfam" id="PF00127">
    <property type="entry name" value="Copper-bind"/>
    <property type="match status" value="1"/>
</dbReference>
<sequence length="147" mass="15490">MKRVIAMLTLGAAVILAGNANAAEHEIRMLNKGEKGVMVFEPDFVRAEIGDTVRFVPTDKGHNAESIKGMLPDGATPFKGKFNEEVVITIEKPGVYGVKCTPHYAMGMVALIAAGEAPNAEAAAAVKHPGKARKVFAGLFEQAATAN</sequence>
<name>A0A6N1VI24_9HYPH</name>
<feature type="binding site" evidence="9">
    <location>
        <position position="103"/>
    </location>
    <ligand>
        <name>Cu cation</name>
        <dbReference type="ChEBI" id="CHEBI:23378"/>
    </ligand>
</feature>
<evidence type="ECO:0000256" key="8">
    <source>
        <dbReference type="NCBIfam" id="TIGR02375"/>
    </source>
</evidence>
<dbReference type="GO" id="GO:0005507">
    <property type="term" value="F:copper ion binding"/>
    <property type="evidence" value="ECO:0007669"/>
    <property type="project" value="UniProtKB-UniRule"/>
</dbReference>
<evidence type="ECO:0000259" key="11">
    <source>
        <dbReference type="Pfam" id="PF00127"/>
    </source>
</evidence>
<dbReference type="PRINTS" id="PR00155">
    <property type="entry name" value="AMICYANIN"/>
</dbReference>
<keyword evidence="4 9" id="KW-0479">Metal-binding</keyword>
<keyword evidence="6" id="KW-0249">Electron transport</keyword>
<dbReference type="EMBL" id="CP054836">
    <property type="protein sequence ID" value="QKV18647.1"/>
    <property type="molecule type" value="Genomic_DNA"/>
</dbReference>
<dbReference type="NCBIfam" id="TIGR02375">
    <property type="entry name" value="pseudoazurin"/>
    <property type="match status" value="1"/>
</dbReference>
<organism evidence="12 13">
    <name type="scientific">Oricola thermophila</name>
    <dbReference type="NCBI Taxonomy" id="2742145"/>
    <lineage>
        <taxon>Bacteria</taxon>
        <taxon>Pseudomonadati</taxon>
        <taxon>Pseudomonadota</taxon>
        <taxon>Alphaproteobacteria</taxon>
        <taxon>Hyphomicrobiales</taxon>
        <taxon>Ahrensiaceae</taxon>
        <taxon>Oricola</taxon>
    </lineage>
</organism>
<evidence type="ECO:0000256" key="9">
    <source>
        <dbReference type="PIRSR" id="PIRSR602386-1"/>
    </source>
</evidence>
<feature type="binding site" evidence="9">
    <location>
        <position position="100"/>
    </location>
    <ligand>
        <name>Cu cation</name>
        <dbReference type="ChEBI" id="CHEBI:23378"/>
    </ligand>
</feature>
<feature type="binding site" evidence="9">
    <location>
        <position position="62"/>
    </location>
    <ligand>
        <name>Cu cation</name>
        <dbReference type="ChEBI" id="CHEBI:23378"/>
    </ligand>
</feature>
<dbReference type="GO" id="GO:0042597">
    <property type="term" value="C:periplasmic space"/>
    <property type="evidence" value="ECO:0007669"/>
    <property type="project" value="UniProtKB-SubCell"/>
</dbReference>
<evidence type="ECO:0000256" key="1">
    <source>
        <dbReference type="ARBA" id="ARBA00004418"/>
    </source>
</evidence>
<evidence type="ECO:0000256" key="5">
    <source>
        <dbReference type="ARBA" id="ARBA00022764"/>
    </source>
</evidence>
<dbReference type="Gene3D" id="2.60.40.420">
    <property type="entry name" value="Cupredoxins - blue copper proteins"/>
    <property type="match status" value="1"/>
</dbReference>
<protein>
    <recommendedName>
        <fullName evidence="2 8">Pseudoazurin</fullName>
    </recommendedName>
</protein>
<proteinExistence type="predicted"/>
<evidence type="ECO:0000256" key="2">
    <source>
        <dbReference type="ARBA" id="ARBA00016984"/>
    </source>
</evidence>
<keyword evidence="3" id="KW-0813">Transport</keyword>
<comment type="subcellular location">
    <subcellularLocation>
        <location evidence="1">Periplasm</location>
    </subcellularLocation>
</comment>
<dbReference type="PRINTS" id="PR00156">
    <property type="entry name" value="COPPERBLUE"/>
</dbReference>
<dbReference type="CDD" id="cd04218">
    <property type="entry name" value="Pseudoazurin"/>
    <property type="match status" value="1"/>
</dbReference>
<evidence type="ECO:0000256" key="10">
    <source>
        <dbReference type="SAM" id="SignalP"/>
    </source>
</evidence>
<dbReference type="KEGG" id="orm:HTY61_09405"/>
<dbReference type="InterPro" id="IPR028871">
    <property type="entry name" value="BlueCu_1_BS"/>
</dbReference>
<dbReference type="InterPro" id="IPR001235">
    <property type="entry name" value="Copper_blue_Plastocyanin"/>
</dbReference>
<dbReference type="Proteomes" id="UP000509367">
    <property type="component" value="Chromosome"/>
</dbReference>
<feature type="binding site" evidence="9">
    <location>
        <position position="108"/>
    </location>
    <ligand>
        <name>Cu cation</name>
        <dbReference type="ChEBI" id="CHEBI:23378"/>
    </ligand>
</feature>
<dbReference type="SUPFAM" id="SSF49503">
    <property type="entry name" value="Cupredoxins"/>
    <property type="match status" value="1"/>
</dbReference>
<evidence type="ECO:0000256" key="6">
    <source>
        <dbReference type="ARBA" id="ARBA00022982"/>
    </source>
</evidence>
<keyword evidence="13" id="KW-1185">Reference proteome</keyword>
<dbReference type="PROSITE" id="PS00196">
    <property type="entry name" value="COPPER_BLUE"/>
    <property type="match status" value="1"/>
</dbReference>
<dbReference type="InterPro" id="IPR002386">
    <property type="entry name" value="Amicyanin/Pseudoazurin"/>
</dbReference>
<dbReference type="GO" id="GO:0009055">
    <property type="term" value="F:electron transfer activity"/>
    <property type="evidence" value="ECO:0007669"/>
    <property type="project" value="InterPro"/>
</dbReference>
<evidence type="ECO:0000313" key="12">
    <source>
        <dbReference type="EMBL" id="QKV18647.1"/>
    </source>
</evidence>
<gene>
    <name evidence="12" type="ORF">HTY61_09405</name>
</gene>
<dbReference type="InterPro" id="IPR012745">
    <property type="entry name" value="Pseudoazurin"/>
</dbReference>
<feature type="domain" description="Blue (type 1) copper" evidence="11">
    <location>
        <begin position="29"/>
        <end position="112"/>
    </location>
</feature>
<evidence type="ECO:0000256" key="4">
    <source>
        <dbReference type="ARBA" id="ARBA00022723"/>
    </source>
</evidence>
<feature type="chain" id="PRO_5026668391" description="Pseudoazurin" evidence="10">
    <location>
        <begin position="23"/>
        <end position="147"/>
    </location>
</feature>
<comment type="cofactor">
    <cofactor evidence="9">
        <name>Cu cation</name>
        <dbReference type="ChEBI" id="CHEBI:23378"/>
    </cofactor>
    <text evidence="9">Binds 1 copper ion per subunit.</text>
</comment>
<accession>A0A6N1VI24</accession>
<reference evidence="12 13" key="1">
    <citation type="submission" date="2020-06" db="EMBL/GenBank/DDBJ databases">
        <title>Oricola thermophila sp. nov. isolated from a tidal sediments.</title>
        <authorList>
            <person name="Kwon K.K."/>
            <person name="Yang S.-H."/>
            <person name="Park M.-J."/>
        </authorList>
    </citation>
    <scope>NUCLEOTIDE SEQUENCE [LARGE SCALE GENOMIC DNA]</scope>
    <source>
        <strain evidence="12 13">MEBiC13590</strain>
    </source>
</reference>
<dbReference type="RefSeq" id="WP_175276540.1">
    <property type="nucleotide sequence ID" value="NZ_CP054836.1"/>
</dbReference>